<dbReference type="OrthoDB" id="9822147at2"/>
<organism evidence="1 2">
    <name type="scientific">Solidesulfovibrio magneticus (strain ATCC 700980 / DSM 13731 / RS-1)</name>
    <name type="common">Desulfovibrio magneticus</name>
    <dbReference type="NCBI Taxonomy" id="573370"/>
    <lineage>
        <taxon>Bacteria</taxon>
        <taxon>Pseudomonadati</taxon>
        <taxon>Thermodesulfobacteriota</taxon>
        <taxon>Desulfovibrionia</taxon>
        <taxon>Desulfovibrionales</taxon>
        <taxon>Desulfovibrionaceae</taxon>
        <taxon>Solidesulfovibrio</taxon>
    </lineage>
</organism>
<reference evidence="1 2" key="1">
    <citation type="journal article" date="2009" name="Genome Res.">
        <title>Whole genome sequence of Desulfovibrio magneticus strain RS-1 revealed common gene clusters in magnetotactic bacteria.</title>
        <authorList>
            <person name="Nakazawa H."/>
            <person name="Arakaki A."/>
            <person name="Narita-Yamada S."/>
            <person name="Yashiro I."/>
            <person name="Jinno K."/>
            <person name="Aoki N."/>
            <person name="Tsuruyama A."/>
            <person name="Okamura Y."/>
            <person name="Tanikawa S."/>
            <person name="Fujita N."/>
            <person name="Takeyama H."/>
            <person name="Matsunaga T."/>
        </authorList>
    </citation>
    <scope>NUCLEOTIDE SEQUENCE [LARGE SCALE GENOMIC DNA]</scope>
    <source>
        <strain evidence="2">ATCC 700980 / DSM 13731 / RS-1</strain>
    </source>
</reference>
<dbReference type="STRING" id="573370.DMR_31960"/>
<protein>
    <submittedName>
        <fullName evidence="1">Uncharacterized protein</fullName>
    </submittedName>
</protein>
<dbReference type="KEGG" id="dma:DMR_31960"/>
<dbReference type="Proteomes" id="UP000009071">
    <property type="component" value="Chromosome"/>
</dbReference>
<accession>C4XJD7</accession>
<evidence type="ECO:0000313" key="2">
    <source>
        <dbReference type="Proteomes" id="UP000009071"/>
    </source>
</evidence>
<name>C4XJD7_SOLM1</name>
<dbReference type="HOGENOM" id="CLU_1438964_0_0_7"/>
<dbReference type="EMBL" id="AP010904">
    <property type="protein sequence ID" value="BAH76687.1"/>
    <property type="molecule type" value="Genomic_DNA"/>
</dbReference>
<dbReference type="RefSeq" id="WP_015861839.1">
    <property type="nucleotide sequence ID" value="NC_012796.1"/>
</dbReference>
<keyword evidence="2" id="KW-1185">Reference proteome</keyword>
<dbReference type="AlphaFoldDB" id="C4XJD7"/>
<gene>
    <name evidence="1" type="ordered locus">DMR_31960</name>
</gene>
<sequence length="188" mass="21459">MLAPEKDAVVSYALASKKNLEIALNVIESRNQILVSIYNSFGQKLKSAFFNSLEDSSMWTYKNTYADEGIVSYAGIAFQKQAWANKDIWLNLEAQSGGVRDFIIGLSKDKDIEGIVNNSVVDELNKEFGPGSQSKYWVWFQRVKQFSFWDDKKVLLALKYDDEPVCYFSDLFSRINKILMPAIDDYCA</sequence>
<evidence type="ECO:0000313" key="1">
    <source>
        <dbReference type="EMBL" id="BAH76687.1"/>
    </source>
</evidence>
<proteinExistence type="predicted"/>